<dbReference type="PANTHER" id="PTHR34047">
    <property type="entry name" value="NUCLEAR INTRON MATURASE 1, MITOCHONDRIAL-RELATED"/>
    <property type="match status" value="1"/>
</dbReference>
<evidence type="ECO:0000259" key="2">
    <source>
        <dbReference type="PROSITE" id="PS50878"/>
    </source>
</evidence>
<proteinExistence type="inferred from homology"/>
<organism evidence="3 4">
    <name type="scientific">Vreelandella neptunia</name>
    <dbReference type="NCBI Taxonomy" id="115551"/>
    <lineage>
        <taxon>Bacteria</taxon>
        <taxon>Pseudomonadati</taxon>
        <taxon>Pseudomonadota</taxon>
        <taxon>Gammaproteobacteria</taxon>
        <taxon>Oceanospirillales</taxon>
        <taxon>Halomonadaceae</taxon>
        <taxon>Vreelandella</taxon>
    </lineage>
</organism>
<dbReference type="InterPro" id="IPR043502">
    <property type="entry name" value="DNA/RNA_pol_sf"/>
</dbReference>
<keyword evidence="4" id="KW-1185">Reference proteome</keyword>
<gene>
    <name evidence="3" type="primary">drt3a</name>
    <name evidence="3" type="ORF">SR894_13525</name>
</gene>
<protein>
    <submittedName>
        <fullName evidence="3">Antiviral reverse transcriptase Drt3a</fullName>
    </submittedName>
</protein>
<name>A0ABZ0YGF1_9GAMM</name>
<reference evidence="3 4" key="1">
    <citation type="submission" date="2023-11" db="EMBL/GenBank/DDBJ databases">
        <title>MicrobeMod: A computational toolkit for identifying prokaryotic methylation and restriction-modification with nanopore sequencing.</title>
        <authorList>
            <person name="Crits-Christoph A."/>
            <person name="Kang S.C."/>
            <person name="Lee H."/>
            <person name="Ostrov N."/>
        </authorList>
    </citation>
    <scope>NUCLEOTIDE SEQUENCE [LARGE SCALE GENOMIC DNA]</scope>
    <source>
        <strain evidence="3 4">ATCC BAA-805</strain>
    </source>
</reference>
<dbReference type="Proteomes" id="UP001324794">
    <property type="component" value="Chromosome"/>
</dbReference>
<dbReference type="InterPro" id="IPR000477">
    <property type="entry name" value="RT_dom"/>
</dbReference>
<keyword evidence="3" id="KW-0548">Nucleotidyltransferase</keyword>
<dbReference type="InterPro" id="IPR051083">
    <property type="entry name" value="GrpII_Intron_Splice-Mob/Def"/>
</dbReference>
<sequence>MLSQSFTSKNLRVIYDKENRKGDYIEKGFPAEVKEYSLIIKRLRRVRSNLNKRKEKYSEEVFNDRFHKLKESIKENDSKRDEVIDSHLEKISQAIAKRTFKISIERNNSPHHHKETYRINSKLESFFAEKKIQQNIKSTYNVKQANRDIVISQLKSVLDDAFPKQIIKTDISGFYESIDSDILKSKINSNPKLSLASRKIISQILNQYRSITGSSKGIPRGIGISAYLSELYMSEFDEKIKSMPGVVYYTRYVDDIIAVFTPSDLFTADDREREIAELMLDIGLSLNKNKTKIINYNKGVSYNIEYLGYIIRQHGGKLGICASERKVDKYKNRLNTAFDKYSKSYGSDNDKKLLLARVRMLTGNTKLTNNKGGAFVGIYHSNKWVDNLEFLDQLDHCLNIRALDLNCDTLKRKVMKFSFKRGFLNKEFRKFSTQDLKKITRVWNQ</sequence>
<dbReference type="NCBIfam" id="NF041747">
    <property type="entry name" value="Drt3a"/>
    <property type="match status" value="1"/>
</dbReference>
<evidence type="ECO:0000313" key="4">
    <source>
        <dbReference type="Proteomes" id="UP001324794"/>
    </source>
</evidence>
<dbReference type="SUPFAM" id="SSF56672">
    <property type="entry name" value="DNA/RNA polymerases"/>
    <property type="match status" value="1"/>
</dbReference>
<keyword evidence="3" id="KW-0808">Transferase</keyword>
<dbReference type="EMBL" id="CP140255">
    <property type="protein sequence ID" value="WQH11176.1"/>
    <property type="molecule type" value="Genomic_DNA"/>
</dbReference>
<dbReference type="CDD" id="cd01646">
    <property type="entry name" value="RT_Bac_retron_I"/>
    <property type="match status" value="1"/>
</dbReference>
<accession>A0ABZ0YGF1</accession>
<evidence type="ECO:0000256" key="1">
    <source>
        <dbReference type="ARBA" id="ARBA00034120"/>
    </source>
</evidence>
<dbReference type="GO" id="GO:0003964">
    <property type="term" value="F:RNA-directed DNA polymerase activity"/>
    <property type="evidence" value="ECO:0007669"/>
    <property type="project" value="UniProtKB-KW"/>
</dbReference>
<evidence type="ECO:0000313" key="3">
    <source>
        <dbReference type="EMBL" id="WQH11176.1"/>
    </source>
</evidence>
<keyword evidence="3" id="KW-0695">RNA-directed DNA polymerase</keyword>
<dbReference type="PANTHER" id="PTHR34047:SF8">
    <property type="entry name" value="PROTEIN YKFC"/>
    <property type="match status" value="1"/>
</dbReference>
<dbReference type="Pfam" id="PF00078">
    <property type="entry name" value="RVT_1"/>
    <property type="match status" value="1"/>
</dbReference>
<dbReference type="PROSITE" id="PS50878">
    <property type="entry name" value="RT_POL"/>
    <property type="match status" value="1"/>
</dbReference>
<comment type="similarity">
    <text evidence="1">Belongs to the bacterial reverse transcriptase family.</text>
</comment>
<feature type="domain" description="Reverse transcriptase" evidence="2">
    <location>
        <begin position="53"/>
        <end position="311"/>
    </location>
</feature>
<dbReference type="RefSeq" id="WP_133730144.1">
    <property type="nucleotide sequence ID" value="NZ_CP140255.1"/>
</dbReference>